<dbReference type="Proteomes" id="UP001157006">
    <property type="component" value="Chromosome 1S"/>
</dbReference>
<reference evidence="3 4" key="1">
    <citation type="submission" date="2023-01" db="EMBL/GenBank/DDBJ databases">
        <authorList>
            <person name="Kreplak J."/>
        </authorList>
    </citation>
    <scope>NUCLEOTIDE SEQUENCE [LARGE SCALE GENOMIC DNA]</scope>
</reference>
<accession>A0AAV0Z302</accession>
<feature type="compositionally biased region" description="Basic and acidic residues" evidence="1">
    <location>
        <begin position="300"/>
        <end position="309"/>
    </location>
</feature>
<feature type="region of interest" description="Disordered" evidence="1">
    <location>
        <begin position="275"/>
        <end position="437"/>
    </location>
</feature>
<evidence type="ECO:0000256" key="1">
    <source>
        <dbReference type="SAM" id="MobiDB-lite"/>
    </source>
</evidence>
<protein>
    <recommendedName>
        <fullName evidence="2">Myb/SANT-like domain-containing protein</fullName>
    </recommendedName>
</protein>
<name>A0AAV0Z302_VICFA</name>
<evidence type="ECO:0000313" key="3">
    <source>
        <dbReference type="EMBL" id="CAI8592895.1"/>
    </source>
</evidence>
<feature type="compositionally biased region" description="Basic and acidic residues" evidence="1">
    <location>
        <begin position="412"/>
        <end position="426"/>
    </location>
</feature>
<feature type="compositionally biased region" description="Basic and acidic residues" evidence="1">
    <location>
        <begin position="167"/>
        <end position="177"/>
    </location>
</feature>
<evidence type="ECO:0000313" key="4">
    <source>
        <dbReference type="Proteomes" id="UP001157006"/>
    </source>
</evidence>
<dbReference type="AlphaFoldDB" id="A0AAV0Z302"/>
<dbReference type="InterPro" id="IPR024752">
    <property type="entry name" value="Myb/SANT-like_dom"/>
</dbReference>
<dbReference type="Pfam" id="PF12776">
    <property type="entry name" value="Myb_DNA-bind_3"/>
    <property type="match status" value="1"/>
</dbReference>
<dbReference type="PANTHER" id="PTHR46250">
    <property type="entry name" value="MYB/SANT-LIKE DNA-BINDING DOMAIN PROTEIN-RELATED"/>
    <property type="match status" value="1"/>
</dbReference>
<sequence length="573" mass="65455">MESEINMRQSIKRKRDYYSPLSRKSDETFLDLLIGALNNDKRCDDDEQFKQYMLKWSMEKMEEDLGEKYPHHKPKLKAYIEWVNERLRTVYGIVCDMKKQSGFGWDDEKKMIKVDSDQVWKEYVKRDPRATYFRNTPIPLFDKLARVFGKNHASGKELGNSSSNVEMIKEEQKDSACGKEPTSTNPSANFEMIDKQEEEQNDHACGKEPANTSANVEMMIDKQEEERNEHPASGHEPANSSVNVEMIDKQEEEQSDHACFKEPAHTSVNVEMIDDKQEEEQSDPASGKEPANPSANVEMIDDKQEEEQNGRANGQDLAHSSANVEVVGKQEEEQNHLTSGKEPANSIANVEMIDKQEEEQRDHASGKEPANSIANVEMIDKQEEEQRDHASGKEPASPSGKELANSSTNVEMIDKQEEEQRDHASGKEPANPSVDVGIIDRQEEEQNDNEEDEVEMTLLTPIKHGCMEGPSKKRNEGENAIADGIFEFEKTIKGLLEKHIEQLGAVVNRLRVDKDIYDDSRKVMNELTEMGLTEQEYFTAADRILSMPHRLHIFWGCNDVKRLAFVKWLIHHS</sequence>
<dbReference type="EMBL" id="OX451735">
    <property type="protein sequence ID" value="CAI8592895.1"/>
    <property type="molecule type" value="Genomic_DNA"/>
</dbReference>
<keyword evidence="4" id="KW-1185">Reference proteome</keyword>
<feature type="compositionally biased region" description="Basic and acidic residues" evidence="1">
    <location>
        <begin position="378"/>
        <end position="392"/>
    </location>
</feature>
<feature type="compositionally biased region" description="Basic and acidic residues" evidence="1">
    <location>
        <begin position="352"/>
        <end position="366"/>
    </location>
</feature>
<feature type="region of interest" description="Disordered" evidence="1">
    <location>
        <begin position="154"/>
        <end position="190"/>
    </location>
</feature>
<organism evidence="3 4">
    <name type="scientific">Vicia faba</name>
    <name type="common">Broad bean</name>
    <name type="synonym">Faba vulgaris</name>
    <dbReference type="NCBI Taxonomy" id="3906"/>
    <lineage>
        <taxon>Eukaryota</taxon>
        <taxon>Viridiplantae</taxon>
        <taxon>Streptophyta</taxon>
        <taxon>Embryophyta</taxon>
        <taxon>Tracheophyta</taxon>
        <taxon>Spermatophyta</taxon>
        <taxon>Magnoliopsida</taxon>
        <taxon>eudicotyledons</taxon>
        <taxon>Gunneridae</taxon>
        <taxon>Pentapetalae</taxon>
        <taxon>rosids</taxon>
        <taxon>fabids</taxon>
        <taxon>Fabales</taxon>
        <taxon>Fabaceae</taxon>
        <taxon>Papilionoideae</taxon>
        <taxon>50 kb inversion clade</taxon>
        <taxon>NPAAA clade</taxon>
        <taxon>Hologalegina</taxon>
        <taxon>IRL clade</taxon>
        <taxon>Fabeae</taxon>
        <taxon>Vicia</taxon>
    </lineage>
</organism>
<dbReference type="PANTHER" id="PTHR46250:SF18">
    <property type="entry name" value="MYB_SANT-LIKE DOMAIN-CONTAINING PROTEIN"/>
    <property type="match status" value="1"/>
</dbReference>
<evidence type="ECO:0000259" key="2">
    <source>
        <dbReference type="Pfam" id="PF12776"/>
    </source>
</evidence>
<feature type="region of interest" description="Disordered" evidence="1">
    <location>
        <begin position="250"/>
        <end position="269"/>
    </location>
</feature>
<proteinExistence type="predicted"/>
<feature type="domain" description="Myb/SANT-like" evidence="2">
    <location>
        <begin position="23"/>
        <end position="123"/>
    </location>
</feature>
<feature type="compositionally biased region" description="Basic and acidic residues" evidence="1">
    <location>
        <begin position="255"/>
        <end position="264"/>
    </location>
</feature>
<gene>
    <name evidence="3" type="ORF">VFH_I063880</name>
</gene>